<feature type="compositionally biased region" description="Polar residues" evidence="1">
    <location>
        <begin position="31"/>
        <end position="41"/>
    </location>
</feature>
<evidence type="ECO:0000313" key="2">
    <source>
        <dbReference type="EMBL" id="CAA9994198.1"/>
    </source>
</evidence>
<feature type="region of interest" description="Disordered" evidence="1">
    <location>
        <begin position="1"/>
        <end position="50"/>
    </location>
</feature>
<dbReference type="Proteomes" id="UP000479000">
    <property type="component" value="Unassembled WGS sequence"/>
</dbReference>
<protein>
    <submittedName>
        <fullName evidence="2">Uncharacterized protein</fullName>
    </submittedName>
</protein>
<dbReference type="AlphaFoldDB" id="A0A6H5FX58"/>
<gene>
    <name evidence="2" type="ORF">NTEN_LOCUS1014</name>
</gene>
<reference evidence="2 3" key="1">
    <citation type="submission" date="2020-02" db="EMBL/GenBank/DDBJ databases">
        <authorList>
            <person name="Ferguson B K."/>
        </authorList>
    </citation>
    <scope>NUCLEOTIDE SEQUENCE [LARGE SCALE GENOMIC DNA]</scope>
</reference>
<feature type="non-terminal residue" evidence="2">
    <location>
        <position position="50"/>
    </location>
</feature>
<proteinExistence type="predicted"/>
<organism evidence="2 3">
    <name type="scientific">Nesidiocoris tenuis</name>
    <dbReference type="NCBI Taxonomy" id="355587"/>
    <lineage>
        <taxon>Eukaryota</taxon>
        <taxon>Metazoa</taxon>
        <taxon>Ecdysozoa</taxon>
        <taxon>Arthropoda</taxon>
        <taxon>Hexapoda</taxon>
        <taxon>Insecta</taxon>
        <taxon>Pterygota</taxon>
        <taxon>Neoptera</taxon>
        <taxon>Paraneoptera</taxon>
        <taxon>Hemiptera</taxon>
        <taxon>Heteroptera</taxon>
        <taxon>Panheteroptera</taxon>
        <taxon>Cimicomorpha</taxon>
        <taxon>Miridae</taxon>
        <taxon>Dicyphina</taxon>
        <taxon>Nesidiocoris</taxon>
    </lineage>
</organism>
<name>A0A6H5FX58_9HEMI</name>
<evidence type="ECO:0000256" key="1">
    <source>
        <dbReference type="SAM" id="MobiDB-lite"/>
    </source>
</evidence>
<dbReference type="EMBL" id="CADCXU010001800">
    <property type="protein sequence ID" value="CAA9994198.1"/>
    <property type="molecule type" value="Genomic_DNA"/>
</dbReference>
<evidence type="ECO:0000313" key="3">
    <source>
        <dbReference type="Proteomes" id="UP000479000"/>
    </source>
</evidence>
<sequence length="50" mass="5730">MFQSFSESPRALPSPVRPPRGSWRFSPQPPKSTLSSQSVFRNAQKEQLRL</sequence>
<accession>A0A6H5FX58</accession>
<keyword evidence="3" id="KW-1185">Reference proteome</keyword>